<dbReference type="RefSeq" id="WP_326110640.1">
    <property type="nucleotide sequence ID" value="NZ_FTNK01000009.1"/>
</dbReference>
<reference evidence="6 7" key="1">
    <citation type="submission" date="2017-01" db="EMBL/GenBank/DDBJ databases">
        <authorList>
            <person name="Varghese N."/>
            <person name="Submissions S."/>
        </authorList>
    </citation>
    <scope>NUCLEOTIDE SEQUENCE [LARGE SCALE GENOMIC DNA]</scope>
    <source>
        <strain evidence="6 7">ATCC 23464</strain>
    </source>
</reference>
<evidence type="ECO:0000256" key="4">
    <source>
        <dbReference type="SAM" id="Phobius"/>
    </source>
</evidence>
<organism evidence="6 7">
    <name type="scientific">Paenibacillus macquariensis</name>
    <dbReference type="NCBI Taxonomy" id="948756"/>
    <lineage>
        <taxon>Bacteria</taxon>
        <taxon>Bacillati</taxon>
        <taxon>Bacillota</taxon>
        <taxon>Bacilli</taxon>
        <taxon>Bacillales</taxon>
        <taxon>Paenibacillaceae</taxon>
        <taxon>Paenibacillus</taxon>
    </lineage>
</organism>
<comment type="function">
    <text evidence="2">Counteracts the endogenous Pycsar antiviral defense system. Phosphodiesterase that enables metal-dependent hydrolysis of host cyclic nucleotide Pycsar defense signals such as cCMP and cUMP.</text>
</comment>
<evidence type="ECO:0000256" key="1">
    <source>
        <dbReference type="ARBA" id="ARBA00034221"/>
    </source>
</evidence>
<keyword evidence="4" id="KW-0812">Transmembrane</keyword>
<proteinExistence type="predicted"/>
<dbReference type="InterPro" id="IPR036866">
    <property type="entry name" value="RibonucZ/Hydroxyglut_hydro"/>
</dbReference>
<dbReference type="Proteomes" id="UP000186666">
    <property type="component" value="Unassembled WGS sequence"/>
</dbReference>
<accession>A0ABY1K4R7</accession>
<evidence type="ECO:0000256" key="2">
    <source>
        <dbReference type="ARBA" id="ARBA00034301"/>
    </source>
</evidence>
<keyword evidence="7" id="KW-1185">Reference proteome</keyword>
<dbReference type="Gene3D" id="3.60.15.10">
    <property type="entry name" value="Ribonuclease Z/Hydroxyacylglutathione hydrolase-like"/>
    <property type="match status" value="1"/>
</dbReference>
<dbReference type="PIRSF" id="PIRSF038896">
    <property type="entry name" value="NAPE-PLD"/>
    <property type="match status" value="1"/>
</dbReference>
<dbReference type="InterPro" id="IPR024884">
    <property type="entry name" value="NAPE-PLD"/>
</dbReference>
<evidence type="ECO:0000313" key="6">
    <source>
        <dbReference type="EMBL" id="SIR25207.1"/>
    </source>
</evidence>
<dbReference type="PANTHER" id="PTHR15032">
    <property type="entry name" value="N-ACYL-PHOSPHATIDYLETHANOLAMINE-HYDROLYZING PHOSPHOLIPASE D"/>
    <property type="match status" value="1"/>
</dbReference>
<feature type="domain" description="Metallo-beta-lactamase" evidence="5">
    <location>
        <begin position="120"/>
        <end position="314"/>
    </location>
</feature>
<keyword evidence="4" id="KW-0472">Membrane</keyword>
<dbReference type="EMBL" id="FTNK01000009">
    <property type="protein sequence ID" value="SIR25207.1"/>
    <property type="molecule type" value="Genomic_DNA"/>
</dbReference>
<dbReference type="InterPro" id="IPR001279">
    <property type="entry name" value="Metallo-B-lactamas"/>
</dbReference>
<feature type="transmembrane region" description="Helical" evidence="4">
    <location>
        <begin position="5"/>
        <end position="24"/>
    </location>
</feature>
<dbReference type="PANTHER" id="PTHR15032:SF4">
    <property type="entry name" value="N-ACYL-PHOSPHATIDYLETHANOLAMINE-HYDROLYZING PHOSPHOLIPASE D"/>
    <property type="match status" value="1"/>
</dbReference>
<name>A0ABY1K4R7_9BACL</name>
<comment type="catalytic activity">
    <reaction evidence="3">
        <text>3',5'-cyclic UMP + H2O = UMP + H(+)</text>
        <dbReference type="Rhea" id="RHEA:70575"/>
        <dbReference type="ChEBI" id="CHEBI:15377"/>
        <dbReference type="ChEBI" id="CHEBI:15378"/>
        <dbReference type="ChEBI" id="CHEBI:57865"/>
        <dbReference type="ChEBI" id="CHEBI:184387"/>
    </reaction>
    <physiologicalReaction direction="left-to-right" evidence="3">
        <dbReference type="Rhea" id="RHEA:70576"/>
    </physiologicalReaction>
</comment>
<evidence type="ECO:0000313" key="7">
    <source>
        <dbReference type="Proteomes" id="UP000186666"/>
    </source>
</evidence>
<comment type="caution">
    <text evidence="6">The sequence shown here is derived from an EMBL/GenBank/DDBJ whole genome shotgun (WGS) entry which is preliminary data.</text>
</comment>
<keyword evidence="4" id="KW-1133">Transmembrane helix</keyword>
<evidence type="ECO:0000259" key="5">
    <source>
        <dbReference type="Pfam" id="PF12706"/>
    </source>
</evidence>
<dbReference type="Pfam" id="PF12706">
    <property type="entry name" value="Lactamase_B_2"/>
    <property type="match status" value="1"/>
</dbReference>
<comment type="catalytic activity">
    <reaction evidence="1">
        <text>3',5'-cyclic CMP + H2O = CMP + H(+)</text>
        <dbReference type="Rhea" id="RHEA:72675"/>
        <dbReference type="ChEBI" id="CHEBI:15377"/>
        <dbReference type="ChEBI" id="CHEBI:15378"/>
        <dbReference type="ChEBI" id="CHEBI:58003"/>
        <dbReference type="ChEBI" id="CHEBI:60377"/>
    </reaction>
    <physiologicalReaction direction="left-to-right" evidence="1">
        <dbReference type="Rhea" id="RHEA:72676"/>
    </physiologicalReaction>
</comment>
<gene>
    <name evidence="6" type="ORF">SAMN05421578_109170</name>
</gene>
<dbReference type="SUPFAM" id="SSF56281">
    <property type="entry name" value="Metallo-hydrolase/oxidoreductase"/>
    <property type="match status" value="1"/>
</dbReference>
<evidence type="ECO:0000256" key="3">
    <source>
        <dbReference type="ARBA" id="ARBA00048505"/>
    </source>
</evidence>
<sequence length="376" mass="42792">MTVIIIVCIVVVIIGFVYLLMTFYPPFGGKTPREKLTKQIHRSNYFNGRFFNTLPTSVSNGMGVTISMLVKFIKGNPQGRPSVPLPVELVDPHFVKENQQDYVIWFGHSALLVVINGIKLLIDPMLGNSPSPFPFLGGKRYGKLPMEIEDMPTIDAIILSHDHYDHLDYGSMLKLKEKVKHFFVPLGVGAHLERWGISQARITEMDWWEEAGFEGLTLACTPARHFSGRKFVDKEATLWCSWVICGEQTKLFFSGDSGYSPHFKEIGQKYGPFDMTLMECGQYDERWAGVHMFPEQTIQAQVDVQGKLMIPIHWCGFTLAFHDWTDPVERALKAAKEHDVHISTPRIGEIVWMGSSNYPVSTWWRELITHNNLSGK</sequence>
<protein>
    <submittedName>
        <fullName evidence="6">L-ascorbate metabolism protein UlaG, beta-lactamase superfamily</fullName>
    </submittedName>
</protein>